<dbReference type="NCBIfam" id="TIGR01473">
    <property type="entry name" value="cyoE_ctaB"/>
    <property type="match status" value="1"/>
</dbReference>
<feature type="transmembrane region" description="Helical" evidence="14">
    <location>
        <begin position="223"/>
        <end position="240"/>
    </location>
</feature>
<keyword evidence="8 14" id="KW-0350">Heme biosynthesis</keyword>
<dbReference type="PANTHER" id="PTHR43448:SF7">
    <property type="entry name" value="4-HYDROXYBENZOATE SOLANESYLTRANSFERASE"/>
    <property type="match status" value="1"/>
</dbReference>
<comment type="subcellular location">
    <subcellularLocation>
        <location evidence="1 14">Cell membrane</location>
        <topology evidence="1 14">Multi-pass membrane protein</topology>
    </subcellularLocation>
</comment>
<dbReference type="RefSeq" id="WP_005619799.1">
    <property type="nucleotide sequence ID" value="NZ_CP015230.1"/>
</dbReference>
<evidence type="ECO:0000256" key="13">
    <source>
        <dbReference type="ARBA" id="ARBA00047690"/>
    </source>
</evidence>
<dbReference type="InterPro" id="IPR044878">
    <property type="entry name" value="UbiA_sf"/>
</dbReference>
<protein>
    <recommendedName>
        <fullName evidence="11 14">Protoheme IX farnesyltransferase</fullName>
        <ecNumber evidence="3 14">2.5.1.141</ecNumber>
    </recommendedName>
    <alternativeName>
        <fullName evidence="12 14">Heme B farnesyltransferase</fullName>
    </alternativeName>
    <alternativeName>
        <fullName evidence="10 14">Heme O synthase</fullName>
    </alternativeName>
</protein>
<dbReference type="GeneID" id="28250391"/>
<evidence type="ECO:0000256" key="4">
    <source>
        <dbReference type="ARBA" id="ARBA00022475"/>
    </source>
</evidence>
<evidence type="ECO:0000256" key="3">
    <source>
        <dbReference type="ARBA" id="ARBA00012292"/>
    </source>
</evidence>
<dbReference type="KEGG" id="rmb:K529_011125"/>
<proteinExistence type="inferred from homology"/>
<evidence type="ECO:0000256" key="9">
    <source>
        <dbReference type="ARBA" id="ARBA00023136"/>
    </source>
</evidence>
<evidence type="ECO:0000256" key="11">
    <source>
        <dbReference type="ARBA" id="ARBA00040810"/>
    </source>
</evidence>
<evidence type="ECO:0000256" key="5">
    <source>
        <dbReference type="ARBA" id="ARBA00022679"/>
    </source>
</evidence>
<dbReference type="UniPathway" id="UPA00834">
    <property type="reaction ID" value="UER00712"/>
</dbReference>
<evidence type="ECO:0000256" key="6">
    <source>
        <dbReference type="ARBA" id="ARBA00022692"/>
    </source>
</evidence>
<feature type="transmembrane region" description="Helical" evidence="14">
    <location>
        <begin position="29"/>
        <end position="48"/>
    </location>
</feature>
<keyword evidence="9 14" id="KW-0472">Membrane</keyword>
<keyword evidence="4 14" id="KW-1003">Cell membrane</keyword>
<comment type="catalytic activity">
    <reaction evidence="13 14">
        <text>heme b + (2E,6E)-farnesyl diphosphate + H2O = Fe(II)-heme o + diphosphate</text>
        <dbReference type="Rhea" id="RHEA:28070"/>
        <dbReference type="ChEBI" id="CHEBI:15377"/>
        <dbReference type="ChEBI" id="CHEBI:33019"/>
        <dbReference type="ChEBI" id="CHEBI:60344"/>
        <dbReference type="ChEBI" id="CHEBI:60530"/>
        <dbReference type="ChEBI" id="CHEBI:175763"/>
        <dbReference type="EC" id="2.5.1.141"/>
    </reaction>
</comment>
<dbReference type="EC" id="2.5.1.141" evidence="3 14"/>
<dbReference type="InterPro" id="IPR006369">
    <property type="entry name" value="Protohaem_IX_farnesylTrfase"/>
</dbReference>
<evidence type="ECO:0000256" key="14">
    <source>
        <dbReference type="HAMAP-Rule" id="MF_00154"/>
    </source>
</evidence>
<organism evidence="15 16">
    <name type="scientific">Tritonibacter mobilis F1926</name>
    <dbReference type="NCBI Taxonomy" id="1265309"/>
    <lineage>
        <taxon>Bacteria</taxon>
        <taxon>Pseudomonadati</taxon>
        <taxon>Pseudomonadota</taxon>
        <taxon>Alphaproteobacteria</taxon>
        <taxon>Rhodobacterales</taxon>
        <taxon>Paracoccaceae</taxon>
        <taxon>Tritonibacter</taxon>
    </lineage>
</organism>
<reference evidence="15 16" key="1">
    <citation type="journal article" date="2016" name="ISME J.">
        <title>Global occurrence and heterogeneity of the Roseobacter-clade species Ruegeria mobilis.</title>
        <authorList>
            <person name="Sonnenschein E."/>
            <person name="Gram L."/>
        </authorList>
    </citation>
    <scope>NUCLEOTIDE SEQUENCE [LARGE SCALE GENOMIC DNA]</scope>
    <source>
        <strain evidence="15 16">F1926</strain>
    </source>
</reference>
<comment type="subunit">
    <text evidence="14">Interacts with CtaA.</text>
</comment>
<feature type="transmembrane region" description="Helical" evidence="14">
    <location>
        <begin position="284"/>
        <end position="305"/>
    </location>
</feature>
<keyword evidence="5 14" id="KW-0808">Transferase</keyword>
<evidence type="ECO:0000256" key="2">
    <source>
        <dbReference type="ARBA" id="ARBA00004919"/>
    </source>
</evidence>
<dbReference type="OrthoDB" id="9814417at2"/>
<feature type="transmembrane region" description="Helical" evidence="14">
    <location>
        <begin position="149"/>
        <end position="171"/>
    </location>
</feature>
<dbReference type="Pfam" id="PF01040">
    <property type="entry name" value="UbiA"/>
    <property type="match status" value="1"/>
</dbReference>
<evidence type="ECO:0000256" key="12">
    <source>
        <dbReference type="ARBA" id="ARBA00042475"/>
    </source>
</evidence>
<feature type="transmembrane region" description="Helical" evidence="14">
    <location>
        <begin position="246"/>
        <end position="263"/>
    </location>
</feature>
<dbReference type="Gene3D" id="1.10.357.140">
    <property type="entry name" value="UbiA prenyltransferase"/>
    <property type="match status" value="1"/>
</dbReference>
<dbReference type="NCBIfam" id="NF003349">
    <property type="entry name" value="PRK04375.1-2"/>
    <property type="match status" value="1"/>
</dbReference>
<feature type="transmembrane region" description="Helical" evidence="14">
    <location>
        <begin position="95"/>
        <end position="116"/>
    </location>
</feature>
<comment type="similarity">
    <text evidence="14">Belongs to the UbiA prenyltransferase family. Protoheme IX farnesyltransferase subfamily.</text>
</comment>
<feature type="transmembrane region" description="Helical" evidence="14">
    <location>
        <begin position="54"/>
        <end position="74"/>
    </location>
</feature>
<evidence type="ECO:0000313" key="15">
    <source>
        <dbReference type="EMBL" id="ANP41318.1"/>
    </source>
</evidence>
<keyword evidence="7 14" id="KW-1133">Transmembrane helix</keyword>
<feature type="transmembrane region" description="Helical" evidence="14">
    <location>
        <begin position="122"/>
        <end position="142"/>
    </location>
</feature>
<dbReference type="InterPro" id="IPR000537">
    <property type="entry name" value="UbiA_prenyltransferase"/>
</dbReference>
<dbReference type="InterPro" id="IPR030470">
    <property type="entry name" value="UbiA_prenylTrfase_CS"/>
</dbReference>
<dbReference type="CDD" id="cd13957">
    <property type="entry name" value="PT_UbiA_Cox10"/>
    <property type="match status" value="1"/>
</dbReference>
<evidence type="ECO:0000256" key="10">
    <source>
        <dbReference type="ARBA" id="ARBA00030253"/>
    </source>
</evidence>
<evidence type="ECO:0000256" key="8">
    <source>
        <dbReference type="ARBA" id="ARBA00023133"/>
    </source>
</evidence>
<dbReference type="PANTHER" id="PTHR43448">
    <property type="entry name" value="PROTOHEME IX FARNESYLTRANSFERASE, MITOCHONDRIAL"/>
    <property type="match status" value="1"/>
</dbReference>
<name>A0A1B1A4B1_9RHOB</name>
<gene>
    <name evidence="14" type="primary">ctaB</name>
    <name evidence="15" type="ORF">K529_011125</name>
</gene>
<dbReference type="STRING" id="1265309.K529_011125"/>
<evidence type="ECO:0000256" key="1">
    <source>
        <dbReference type="ARBA" id="ARBA00004651"/>
    </source>
</evidence>
<comment type="function">
    <text evidence="14">Converts heme B (protoheme IX) to heme O by substitution of the vinyl group on carbon 2 of heme B porphyrin ring with a hydroxyethyl farnesyl side group.</text>
</comment>
<comment type="pathway">
    <text evidence="2 14">Porphyrin-containing compound metabolism; heme O biosynthesis; heme O from protoheme: step 1/1.</text>
</comment>
<accession>A0A1B1A4B1</accession>
<dbReference type="EMBL" id="CP015230">
    <property type="protein sequence ID" value="ANP41318.1"/>
    <property type="molecule type" value="Genomic_DNA"/>
</dbReference>
<sequence length="313" mass="34228">MTDASINASMTREEDASFGDYFALLKPRVMSLVVFTAFVGLMAAPMGVHPVVGFAAILFIAIGGGASGALNMWWDADIDQVMKRTKSRPIPAGKVDKGEALSLGLALSGMSVIMLALATNVFAGAFLAFTIFFYVVVYTMWLKRATPQNIVIGGAAGAFPPVIGWIAATGSMSIEPWLMFALTFLWTPPHFWALALFMRNDYDMADVPMLTVTHGRRSTRKHILVYTVILAIFALATAFTGVGGPIYLAVALVLNALFLKGAVQIWRRDEDICEMDNFKVERSFFKLSLLYLFLHFGAILMEALLKPYGLGGW</sequence>
<dbReference type="HAMAP" id="MF_00154">
    <property type="entry name" value="CyoE_CtaB"/>
    <property type="match status" value="1"/>
</dbReference>
<dbReference type="GO" id="GO:0005886">
    <property type="term" value="C:plasma membrane"/>
    <property type="evidence" value="ECO:0007669"/>
    <property type="project" value="UniProtKB-SubCell"/>
</dbReference>
<dbReference type="PROSITE" id="PS00943">
    <property type="entry name" value="UBIA"/>
    <property type="match status" value="1"/>
</dbReference>
<dbReference type="GO" id="GO:0008495">
    <property type="term" value="F:protoheme IX farnesyltransferase activity"/>
    <property type="evidence" value="ECO:0007669"/>
    <property type="project" value="UniProtKB-UniRule"/>
</dbReference>
<feature type="transmembrane region" description="Helical" evidence="14">
    <location>
        <begin position="177"/>
        <end position="197"/>
    </location>
</feature>
<dbReference type="Proteomes" id="UP000013243">
    <property type="component" value="Chromosome"/>
</dbReference>
<evidence type="ECO:0000256" key="7">
    <source>
        <dbReference type="ARBA" id="ARBA00022989"/>
    </source>
</evidence>
<keyword evidence="6 14" id="KW-0812">Transmembrane</keyword>
<dbReference type="AlphaFoldDB" id="A0A1B1A4B1"/>
<comment type="miscellaneous">
    <text evidence="14">Carbon 2 of the heme B porphyrin ring is defined according to the Fischer nomenclature.</text>
</comment>
<evidence type="ECO:0000313" key="16">
    <source>
        <dbReference type="Proteomes" id="UP000013243"/>
    </source>
</evidence>
<dbReference type="GO" id="GO:0048034">
    <property type="term" value="P:heme O biosynthetic process"/>
    <property type="evidence" value="ECO:0007669"/>
    <property type="project" value="UniProtKB-UniRule"/>
</dbReference>